<dbReference type="SUPFAM" id="SSF46894">
    <property type="entry name" value="C-terminal effector domain of the bipartite response regulators"/>
    <property type="match status" value="1"/>
</dbReference>
<dbReference type="Gene3D" id="3.30.450.40">
    <property type="match status" value="1"/>
</dbReference>
<keyword evidence="3" id="KW-0804">Transcription</keyword>
<dbReference type="PANTHER" id="PTHR44688:SF16">
    <property type="entry name" value="DNA-BINDING TRANSCRIPTIONAL ACTIVATOR DEVR_DOSR"/>
    <property type="match status" value="1"/>
</dbReference>
<protein>
    <submittedName>
        <fullName evidence="5">DNA-binding response regulator</fullName>
    </submittedName>
</protein>
<dbReference type="PANTHER" id="PTHR44688">
    <property type="entry name" value="DNA-BINDING TRANSCRIPTIONAL ACTIVATOR DEVR_DOSR"/>
    <property type="match status" value="1"/>
</dbReference>
<dbReference type="AlphaFoldDB" id="A0A3A4KM20"/>
<evidence type="ECO:0000256" key="1">
    <source>
        <dbReference type="ARBA" id="ARBA00023015"/>
    </source>
</evidence>
<dbReference type="Gene3D" id="1.10.10.10">
    <property type="entry name" value="Winged helix-like DNA-binding domain superfamily/Winged helix DNA-binding domain"/>
    <property type="match status" value="1"/>
</dbReference>
<gene>
    <name evidence="5" type="ORF">D5S18_08550</name>
</gene>
<dbReference type="Pfam" id="PF00196">
    <property type="entry name" value="GerE"/>
    <property type="match status" value="1"/>
</dbReference>
<evidence type="ECO:0000313" key="5">
    <source>
        <dbReference type="EMBL" id="RJO76377.1"/>
    </source>
</evidence>
<organism evidence="5 6">
    <name type="scientific">Nocardia panacis</name>
    <dbReference type="NCBI Taxonomy" id="2340916"/>
    <lineage>
        <taxon>Bacteria</taxon>
        <taxon>Bacillati</taxon>
        <taxon>Actinomycetota</taxon>
        <taxon>Actinomycetes</taxon>
        <taxon>Mycobacteriales</taxon>
        <taxon>Nocardiaceae</taxon>
        <taxon>Nocardia</taxon>
    </lineage>
</organism>
<keyword evidence="1" id="KW-0805">Transcription regulation</keyword>
<evidence type="ECO:0000256" key="2">
    <source>
        <dbReference type="ARBA" id="ARBA00023125"/>
    </source>
</evidence>
<keyword evidence="6" id="KW-1185">Reference proteome</keyword>
<dbReference type="SMART" id="SM00421">
    <property type="entry name" value="HTH_LUXR"/>
    <property type="match status" value="1"/>
</dbReference>
<proteinExistence type="predicted"/>
<dbReference type="CDD" id="cd06170">
    <property type="entry name" value="LuxR_C_like"/>
    <property type="match status" value="1"/>
</dbReference>
<evidence type="ECO:0000259" key="4">
    <source>
        <dbReference type="PROSITE" id="PS50043"/>
    </source>
</evidence>
<dbReference type="InterPro" id="IPR000792">
    <property type="entry name" value="Tscrpt_reg_LuxR_C"/>
</dbReference>
<dbReference type="GO" id="GO:0003677">
    <property type="term" value="F:DNA binding"/>
    <property type="evidence" value="ECO:0007669"/>
    <property type="project" value="UniProtKB-KW"/>
</dbReference>
<sequence length="337" mass="36902">MVGSEVTMRQLQDLGILAEIAAKAAQPLSAVERARSVLAAMHGLVPYAGGGLSAWDPIGETYRPVVNIGYDAPTFSTLHTHRYLDEYRRLGLLDEPKALRFRDVPGRGRDLRTFQELVAPAGYREGLGLALLAPDGRRVGILTLSTVDVRYPSVRQRDLSELLGPTLAALLDPVGRLAESFGAGQLWAITQSAARRLDGGSLLGRNSLREQLIRLVANGVDQAEFRWRDESGGWERVRMLAPTAELGLACRSIAVVTPAPQPYRLTWRELEVVTLIARGYDNRRVAQTLGASVRTVTTHVERILTKVQVRSRTELAVRAVHEGLLVCVDGEPPAACY</sequence>
<keyword evidence="2 5" id="KW-0238">DNA-binding</keyword>
<feature type="domain" description="HTH luxR-type" evidence="4">
    <location>
        <begin position="258"/>
        <end position="323"/>
    </location>
</feature>
<dbReference type="Proteomes" id="UP000266677">
    <property type="component" value="Unassembled WGS sequence"/>
</dbReference>
<dbReference type="PRINTS" id="PR00038">
    <property type="entry name" value="HTHLUXR"/>
</dbReference>
<dbReference type="InterPro" id="IPR029016">
    <property type="entry name" value="GAF-like_dom_sf"/>
</dbReference>
<dbReference type="EMBL" id="QZFU01000016">
    <property type="protein sequence ID" value="RJO76377.1"/>
    <property type="molecule type" value="Genomic_DNA"/>
</dbReference>
<dbReference type="InterPro" id="IPR036388">
    <property type="entry name" value="WH-like_DNA-bd_sf"/>
</dbReference>
<accession>A0A3A4KM20</accession>
<evidence type="ECO:0000313" key="6">
    <source>
        <dbReference type="Proteomes" id="UP000266677"/>
    </source>
</evidence>
<evidence type="ECO:0000256" key="3">
    <source>
        <dbReference type="ARBA" id="ARBA00023163"/>
    </source>
</evidence>
<dbReference type="PROSITE" id="PS50043">
    <property type="entry name" value="HTH_LUXR_2"/>
    <property type="match status" value="1"/>
</dbReference>
<reference evidence="5 6" key="1">
    <citation type="submission" date="2018-09" db="EMBL/GenBank/DDBJ databases">
        <title>YIM PH21274 draft genome.</title>
        <authorList>
            <person name="Miao C."/>
        </authorList>
    </citation>
    <scope>NUCLEOTIDE SEQUENCE [LARGE SCALE GENOMIC DNA]</scope>
    <source>
        <strain evidence="5 6">YIM PH 21724</strain>
    </source>
</reference>
<comment type="caution">
    <text evidence="5">The sequence shown here is derived from an EMBL/GenBank/DDBJ whole genome shotgun (WGS) entry which is preliminary data.</text>
</comment>
<name>A0A3A4KM20_9NOCA</name>
<dbReference type="InterPro" id="IPR016032">
    <property type="entry name" value="Sig_transdc_resp-reg_C-effctor"/>
</dbReference>
<dbReference type="GO" id="GO:0006355">
    <property type="term" value="P:regulation of DNA-templated transcription"/>
    <property type="evidence" value="ECO:0007669"/>
    <property type="project" value="InterPro"/>
</dbReference>